<dbReference type="Proteomes" id="UP000606194">
    <property type="component" value="Unassembled WGS sequence"/>
</dbReference>
<proteinExistence type="predicted"/>
<keyword evidence="4" id="KW-1185">Reference proteome</keyword>
<evidence type="ECO:0000259" key="2">
    <source>
        <dbReference type="Pfam" id="PF12973"/>
    </source>
</evidence>
<dbReference type="InterPro" id="IPR025979">
    <property type="entry name" value="ChrR-like_cupin_dom"/>
</dbReference>
<evidence type="ECO:0000313" key="4">
    <source>
        <dbReference type="Proteomes" id="UP000606194"/>
    </source>
</evidence>
<sequence length="132" mass="14088">MSEEFGRTTATDEIPFQAPRGQRGHAGGARRRGCGILDGRDPYPAGRRASAPPAPGPAEVCTLQGAGRHPPTGEFRTGDYVLEPPNAVHDAFVFDEEVLMIMRSAGDVAFLNEDGSVAFMMDRHMLTGFAAA</sequence>
<accession>A0A918L5K9</accession>
<evidence type="ECO:0000256" key="1">
    <source>
        <dbReference type="SAM" id="MobiDB-lite"/>
    </source>
</evidence>
<comment type="caution">
    <text evidence="3">The sequence shown here is derived from an EMBL/GenBank/DDBJ whole genome shotgun (WGS) entry which is preliminary data.</text>
</comment>
<name>A0A918L5K9_9ACTN</name>
<protein>
    <recommendedName>
        <fullName evidence="2">ChrR-like cupin domain-containing protein</fullName>
    </recommendedName>
</protein>
<dbReference type="SUPFAM" id="SSF51182">
    <property type="entry name" value="RmlC-like cupins"/>
    <property type="match status" value="1"/>
</dbReference>
<dbReference type="InterPro" id="IPR011051">
    <property type="entry name" value="RmlC_Cupin_sf"/>
</dbReference>
<gene>
    <name evidence="3" type="ORF">GCM10010269_56680</name>
</gene>
<dbReference type="AlphaFoldDB" id="A0A918L5K9"/>
<evidence type="ECO:0000313" key="3">
    <source>
        <dbReference type="EMBL" id="GGS10219.1"/>
    </source>
</evidence>
<reference evidence="3" key="2">
    <citation type="submission" date="2020-09" db="EMBL/GenBank/DDBJ databases">
        <authorList>
            <person name="Sun Q."/>
            <person name="Ohkuma M."/>
        </authorList>
    </citation>
    <scope>NUCLEOTIDE SEQUENCE</scope>
    <source>
        <strain evidence="3">JCM 4386</strain>
    </source>
</reference>
<dbReference type="Gene3D" id="2.60.120.10">
    <property type="entry name" value="Jelly Rolls"/>
    <property type="match status" value="1"/>
</dbReference>
<dbReference type="EMBL" id="BMTL01000026">
    <property type="protein sequence ID" value="GGS10219.1"/>
    <property type="molecule type" value="Genomic_DNA"/>
</dbReference>
<feature type="region of interest" description="Disordered" evidence="1">
    <location>
        <begin position="1"/>
        <end position="57"/>
    </location>
</feature>
<reference evidence="3" key="1">
    <citation type="journal article" date="2014" name="Int. J. Syst. Evol. Microbiol.">
        <title>Complete genome sequence of Corynebacterium casei LMG S-19264T (=DSM 44701T), isolated from a smear-ripened cheese.</title>
        <authorList>
            <consortium name="US DOE Joint Genome Institute (JGI-PGF)"/>
            <person name="Walter F."/>
            <person name="Albersmeier A."/>
            <person name="Kalinowski J."/>
            <person name="Ruckert C."/>
        </authorList>
    </citation>
    <scope>NUCLEOTIDE SEQUENCE</scope>
    <source>
        <strain evidence="3">JCM 4386</strain>
    </source>
</reference>
<dbReference type="RefSeq" id="WP_190152156.1">
    <property type="nucleotide sequence ID" value="NZ_BMTL01000026.1"/>
</dbReference>
<organism evidence="3 4">
    <name type="scientific">Streptomyces humidus</name>
    <dbReference type="NCBI Taxonomy" id="52259"/>
    <lineage>
        <taxon>Bacteria</taxon>
        <taxon>Bacillati</taxon>
        <taxon>Actinomycetota</taxon>
        <taxon>Actinomycetes</taxon>
        <taxon>Kitasatosporales</taxon>
        <taxon>Streptomycetaceae</taxon>
        <taxon>Streptomyces</taxon>
    </lineage>
</organism>
<dbReference type="Pfam" id="PF12973">
    <property type="entry name" value="Cupin_7"/>
    <property type="match status" value="1"/>
</dbReference>
<feature type="domain" description="ChrR-like cupin" evidence="2">
    <location>
        <begin position="43"/>
        <end position="108"/>
    </location>
</feature>
<dbReference type="InterPro" id="IPR014710">
    <property type="entry name" value="RmlC-like_jellyroll"/>
</dbReference>